<dbReference type="EMBL" id="JACHHQ010000001">
    <property type="protein sequence ID" value="MBB5198739.1"/>
    <property type="molecule type" value="Genomic_DNA"/>
</dbReference>
<dbReference type="RefSeq" id="WP_168052906.1">
    <property type="nucleotide sequence ID" value="NZ_JAAOZT010000002.1"/>
</dbReference>
<dbReference type="InterPro" id="IPR018060">
    <property type="entry name" value="HTH_AraC"/>
</dbReference>
<organism evidence="5 6">
    <name type="scientific">Glaciimonas immobilis</name>
    <dbReference type="NCBI Taxonomy" id="728004"/>
    <lineage>
        <taxon>Bacteria</taxon>
        <taxon>Pseudomonadati</taxon>
        <taxon>Pseudomonadota</taxon>
        <taxon>Betaproteobacteria</taxon>
        <taxon>Burkholderiales</taxon>
        <taxon>Oxalobacteraceae</taxon>
        <taxon>Glaciimonas</taxon>
    </lineage>
</organism>
<dbReference type="Gene3D" id="1.10.10.60">
    <property type="entry name" value="Homeodomain-like"/>
    <property type="match status" value="1"/>
</dbReference>
<reference evidence="5 6" key="1">
    <citation type="submission" date="2020-08" db="EMBL/GenBank/DDBJ databases">
        <title>Genomic Encyclopedia of Type Strains, Phase IV (KMG-IV): sequencing the most valuable type-strain genomes for metagenomic binning, comparative biology and taxonomic classification.</title>
        <authorList>
            <person name="Goeker M."/>
        </authorList>
    </citation>
    <scope>NUCLEOTIDE SEQUENCE [LARGE SCALE GENOMIC DNA]</scope>
    <source>
        <strain evidence="5 6">DSM 23240</strain>
    </source>
</reference>
<sequence length="346" mass="40188">MNIPYRSSFSNDIDRNTQFFAYKLREHERFEYWADVINKLRNPAEIDSSERKKFHAQINFFDMGDVLYTHSQGTSPFTARRSSHHIAQATKYPFHLIIKQAGGGQVRQGRFNANLSAGDIVLIDTKQDLVSEMIDSKAIVLEIPEILMKAWIPHPEDYVAQVMPSEKGWAAVLVTYLNNLNLNAIKHTRPHHHILIVEHILSIYLLALEETNFIHTRQEISSFHKKDDLYMSMQAWLRKNYMDAEISVTKVSEKFGVSVREVRRQFNLAPNNYTFFETLRSMRLDAAQIMLKDQEFSHLSISEIGYRCGFLDSAYFGRVFKKNINCSPGSFARYHKKSVKLEENNS</sequence>
<evidence type="ECO:0000256" key="3">
    <source>
        <dbReference type="ARBA" id="ARBA00023163"/>
    </source>
</evidence>
<dbReference type="PANTHER" id="PTHR43280:SF17">
    <property type="entry name" value="ARAC-TYPE DNA-BINDING DOMAIN-CONTAINING PROTEIN"/>
    <property type="match status" value="1"/>
</dbReference>
<dbReference type="PANTHER" id="PTHR43280">
    <property type="entry name" value="ARAC-FAMILY TRANSCRIPTIONAL REGULATOR"/>
    <property type="match status" value="1"/>
</dbReference>
<dbReference type="SUPFAM" id="SSF46689">
    <property type="entry name" value="Homeodomain-like"/>
    <property type="match status" value="1"/>
</dbReference>
<comment type="caution">
    <text evidence="5">The sequence shown here is derived from an EMBL/GenBank/DDBJ whole genome shotgun (WGS) entry which is preliminary data.</text>
</comment>
<dbReference type="Pfam" id="PF12833">
    <property type="entry name" value="HTH_18"/>
    <property type="match status" value="1"/>
</dbReference>
<evidence type="ECO:0000259" key="4">
    <source>
        <dbReference type="PROSITE" id="PS01124"/>
    </source>
</evidence>
<name>A0A840RQH8_9BURK</name>
<dbReference type="InterPro" id="IPR018062">
    <property type="entry name" value="HTH_AraC-typ_CS"/>
</dbReference>
<dbReference type="GO" id="GO:0043565">
    <property type="term" value="F:sequence-specific DNA binding"/>
    <property type="evidence" value="ECO:0007669"/>
    <property type="project" value="InterPro"/>
</dbReference>
<gene>
    <name evidence="5" type="ORF">HNR39_000549</name>
</gene>
<keyword evidence="6" id="KW-1185">Reference proteome</keyword>
<dbReference type="PROSITE" id="PS01124">
    <property type="entry name" value="HTH_ARAC_FAMILY_2"/>
    <property type="match status" value="1"/>
</dbReference>
<accession>A0A840RQH8</accession>
<proteinExistence type="predicted"/>
<dbReference type="Pfam" id="PF14525">
    <property type="entry name" value="AraC_binding_2"/>
    <property type="match status" value="1"/>
</dbReference>
<dbReference type="Proteomes" id="UP000571084">
    <property type="component" value="Unassembled WGS sequence"/>
</dbReference>
<keyword evidence="1" id="KW-0805">Transcription regulation</keyword>
<dbReference type="SMART" id="SM00342">
    <property type="entry name" value="HTH_ARAC"/>
    <property type="match status" value="1"/>
</dbReference>
<dbReference type="GO" id="GO:0003700">
    <property type="term" value="F:DNA-binding transcription factor activity"/>
    <property type="evidence" value="ECO:0007669"/>
    <property type="project" value="InterPro"/>
</dbReference>
<feature type="domain" description="HTH araC/xylS-type" evidence="4">
    <location>
        <begin position="231"/>
        <end position="334"/>
    </location>
</feature>
<evidence type="ECO:0000256" key="2">
    <source>
        <dbReference type="ARBA" id="ARBA00023125"/>
    </source>
</evidence>
<dbReference type="InterPro" id="IPR035418">
    <property type="entry name" value="AraC-bd_2"/>
</dbReference>
<dbReference type="AlphaFoldDB" id="A0A840RQH8"/>
<evidence type="ECO:0000256" key="1">
    <source>
        <dbReference type="ARBA" id="ARBA00023015"/>
    </source>
</evidence>
<evidence type="ECO:0000313" key="6">
    <source>
        <dbReference type="Proteomes" id="UP000571084"/>
    </source>
</evidence>
<dbReference type="InterPro" id="IPR009057">
    <property type="entry name" value="Homeodomain-like_sf"/>
</dbReference>
<dbReference type="PROSITE" id="PS00041">
    <property type="entry name" value="HTH_ARAC_FAMILY_1"/>
    <property type="match status" value="1"/>
</dbReference>
<keyword evidence="3" id="KW-0804">Transcription</keyword>
<protein>
    <submittedName>
        <fullName evidence="5">AraC-like DNA-binding protein</fullName>
    </submittedName>
</protein>
<evidence type="ECO:0000313" key="5">
    <source>
        <dbReference type="EMBL" id="MBB5198739.1"/>
    </source>
</evidence>
<keyword evidence="2 5" id="KW-0238">DNA-binding</keyword>